<accession>A0A8E2B0C7</accession>
<dbReference type="EC" id="1.14.99.56" evidence="2"/>
<feature type="compositionally biased region" description="Basic residues" evidence="3">
    <location>
        <begin position="353"/>
        <end position="366"/>
    </location>
</feature>
<keyword evidence="4" id="KW-0732">Signal</keyword>
<keyword evidence="2" id="KW-0964">Secreted</keyword>
<sequence length="366" mass="36944">MYRLSALFISLLAVAPYVSAHGFLGQVSVDGTPYRGNLPGKNQGSSPIRMVADISPVKGTTNPDLTCGLSAQAAALTVPANPGSNITFQWEGGQDGGQDWPHNVGPIMTYMASCGSTDCSSFNASGAKWFKVAQSGQKPDGSTWYQADIMQGDSYTVTLDQNLSPGGYLIRNEIISLQLASSMGGVEFYPACAQLNVGGNGNGQPNGTVSFPGAYGASDPGIYTPDVYNPGFVYQFPGPALSNLQAVSWSTTPAVAIDANFASGVAAPSAAPSTAAAQPSAAPASSAAPAPSSAAPAPSSAAAAPSSAAAAPSSSAAAPASSAASSTASAPGATGSCRVRSKRANANATNADRRRHFSRVNRRMTH</sequence>
<dbReference type="Proteomes" id="UP000250043">
    <property type="component" value="Unassembled WGS sequence"/>
</dbReference>
<proteinExistence type="predicted"/>
<dbReference type="GO" id="GO:0030245">
    <property type="term" value="P:cellulose catabolic process"/>
    <property type="evidence" value="ECO:0007669"/>
    <property type="project" value="UniProtKB-UniRule"/>
</dbReference>
<keyword evidence="1 2" id="KW-1015">Disulfide bond</keyword>
<feature type="domain" description="Auxiliary Activity family 9 catalytic" evidence="5">
    <location>
        <begin position="21"/>
        <end position="229"/>
    </location>
</feature>
<feature type="chain" id="PRO_5034001515" description="AA9 family lytic polysaccharide monooxygenase" evidence="4">
    <location>
        <begin position="21"/>
        <end position="366"/>
    </location>
</feature>
<protein>
    <recommendedName>
        <fullName evidence="2">AA9 family lytic polysaccharide monooxygenase</fullName>
        <ecNumber evidence="2">1.14.99.56</ecNumber>
    </recommendedName>
    <alternativeName>
        <fullName evidence="2">Endo-beta-1,4-glucanase</fullName>
    </alternativeName>
    <alternativeName>
        <fullName evidence="2">Glycosyl hydrolase 61 family protein</fullName>
    </alternativeName>
</protein>
<comment type="domain">
    <text evidence="2">Has a modular structure: an endo-beta-1,4-glucanase catalytic module at the N-terminus, a linker rich in serines and threonines, and a C-terminal carbohydrate-binding module (CBM).</text>
</comment>
<comment type="subcellular location">
    <subcellularLocation>
        <location evidence="2">Secreted</location>
    </subcellularLocation>
</comment>
<feature type="region of interest" description="Disordered" evidence="3">
    <location>
        <begin position="313"/>
        <end position="366"/>
    </location>
</feature>
<keyword evidence="7" id="KW-1185">Reference proteome</keyword>
<dbReference type="Pfam" id="PF03443">
    <property type="entry name" value="AA9"/>
    <property type="match status" value="1"/>
</dbReference>
<dbReference type="AlphaFoldDB" id="A0A8E2B0C7"/>
<dbReference type="GO" id="GO:0008810">
    <property type="term" value="F:cellulase activity"/>
    <property type="evidence" value="ECO:0007669"/>
    <property type="project" value="UniProtKB-UniRule"/>
</dbReference>
<dbReference type="PANTHER" id="PTHR33353:SF32">
    <property type="entry name" value="ENDO-BETA-1,4-GLUCANASE D"/>
    <property type="match status" value="1"/>
</dbReference>
<evidence type="ECO:0000256" key="4">
    <source>
        <dbReference type="SAM" id="SignalP"/>
    </source>
</evidence>
<evidence type="ECO:0000256" key="3">
    <source>
        <dbReference type="SAM" id="MobiDB-lite"/>
    </source>
</evidence>
<evidence type="ECO:0000313" key="7">
    <source>
        <dbReference type="Proteomes" id="UP000250043"/>
    </source>
</evidence>
<feature type="compositionally biased region" description="Low complexity" evidence="3">
    <location>
        <begin position="313"/>
        <end position="336"/>
    </location>
</feature>
<evidence type="ECO:0000256" key="1">
    <source>
        <dbReference type="ARBA" id="ARBA00023157"/>
    </source>
</evidence>
<name>A0A8E2B0C7_9APHY</name>
<evidence type="ECO:0000313" key="6">
    <source>
        <dbReference type="EMBL" id="OCH88830.1"/>
    </source>
</evidence>
<comment type="function">
    <text evidence="2">Lytic polysaccharide monooxygenase (LMPO) that depolymerizes crystalline and amorphous polysaccharides via the oxidation of scissile alpha- or beta-(1-4)-glycosidic bonds, yielding C1 and/or C4 oxidation products. Catalysis by LPMOs requires the reduction of the active-site copper from Cu(II) to Cu(I) by a reducing agent and H(2)O(2) or O(2) as a cosubstrate.</text>
</comment>
<keyword evidence="2" id="KW-0136">Cellulose degradation</keyword>
<dbReference type="Gene3D" id="2.70.50.70">
    <property type="match status" value="1"/>
</dbReference>
<keyword evidence="2" id="KW-0119">Carbohydrate metabolism</keyword>
<evidence type="ECO:0000256" key="2">
    <source>
        <dbReference type="RuleBase" id="RU368122"/>
    </source>
</evidence>
<dbReference type="PANTHER" id="PTHR33353">
    <property type="entry name" value="PUTATIVE (AFU_ORTHOLOGUE AFUA_1G12560)-RELATED"/>
    <property type="match status" value="1"/>
</dbReference>
<dbReference type="InterPro" id="IPR049892">
    <property type="entry name" value="AA9"/>
</dbReference>
<organism evidence="6 7">
    <name type="scientific">Obba rivulosa</name>
    <dbReference type="NCBI Taxonomy" id="1052685"/>
    <lineage>
        <taxon>Eukaryota</taxon>
        <taxon>Fungi</taxon>
        <taxon>Dikarya</taxon>
        <taxon>Basidiomycota</taxon>
        <taxon>Agaricomycotina</taxon>
        <taxon>Agaricomycetes</taxon>
        <taxon>Polyporales</taxon>
        <taxon>Gelatoporiaceae</taxon>
        <taxon>Obba</taxon>
    </lineage>
</organism>
<reference evidence="6 7" key="1">
    <citation type="submission" date="2016-07" db="EMBL/GenBank/DDBJ databases">
        <title>Draft genome of the white-rot fungus Obba rivulosa 3A-2.</title>
        <authorList>
            <consortium name="DOE Joint Genome Institute"/>
            <person name="Miettinen O."/>
            <person name="Riley R."/>
            <person name="Acob R."/>
            <person name="Barry K."/>
            <person name="Cullen D."/>
            <person name="De Vries R."/>
            <person name="Hainaut M."/>
            <person name="Hatakka A."/>
            <person name="Henrissat B."/>
            <person name="Hilden K."/>
            <person name="Kuo R."/>
            <person name="Labutti K."/>
            <person name="Lipzen A."/>
            <person name="Makela M.R."/>
            <person name="Sandor L."/>
            <person name="Spatafora J.W."/>
            <person name="Grigoriev I.V."/>
            <person name="Hibbett D.S."/>
        </authorList>
    </citation>
    <scope>NUCLEOTIDE SEQUENCE [LARGE SCALE GENOMIC DNA]</scope>
    <source>
        <strain evidence="6 7">3A-2</strain>
    </source>
</reference>
<keyword evidence="2" id="KW-0624">Polysaccharide degradation</keyword>
<dbReference type="CDD" id="cd21175">
    <property type="entry name" value="LPMO_AA9"/>
    <property type="match status" value="1"/>
</dbReference>
<evidence type="ECO:0000259" key="5">
    <source>
        <dbReference type="Pfam" id="PF03443"/>
    </source>
</evidence>
<dbReference type="InterPro" id="IPR005103">
    <property type="entry name" value="AA9_LPMO"/>
</dbReference>
<dbReference type="GO" id="GO:0005576">
    <property type="term" value="C:extracellular region"/>
    <property type="evidence" value="ECO:0007669"/>
    <property type="project" value="UniProtKB-SubCell"/>
</dbReference>
<feature type="signal peptide" evidence="4">
    <location>
        <begin position="1"/>
        <end position="20"/>
    </location>
</feature>
<feature type="region of interest" description="Disordered" evidence="3">
    <location>
        <begin position="281"/>
        <end position="300"/>
    </location>
</feature>
<comment type="catalytic activity">
    <reaction evidence="2">
        <text>[(1-&gt;4)-beta-D-glucosyl]n+m + reduced acceptor + O2 = 4-dehydro-beta-D-glucosyl-[(1-&gt;4)-beta-D-glucosyl]n-1 + [(1-&gt;4)-beta-D-glucosyl]m + acceptor + H2O.</text>
        <dbReference type="EC" id="1.14.99.56"/>
    </reaction>
</comment>
<gene>
    <name evidence="6" type="ORF">OBBRIDRAFT_794851</name>
</gene>
<dbReference type="EMBL" id="KV722442">
    <property type="protein sequence ID" value="OCH88830.1"/>
    <property type="molecule type" value="Genomic_DNA"/>
</dbReference>
<dbReference type="GO" id="GO:0030248">
    <property type="term" value="F:cellulose binding"/>
    <property type="evidence" value="ECO:0007669"/>
    <property type="project" value="UniProtKB-UniRule"/>
</dbReference>
<dbReference type="OrthoDB" id="4849160at2759"/>